<dbReference type="Proteomes" id="UP000307380">
    <property type="component" value="Unassembled WGS sequence"/>
</dbReference>
<dbReference type="RefSeq" id="WP_136423156.1">
    <property type="nucleotide sequence ID" value="NZ_OZ241748.1"/>
</dbReference>
<dbReference type="InterPro" id="IPR007627">
    <property type="entry name" value="RNA_pol_sigma70_r2"/>
</dbReference>
<dbReference type="GO" id="GO:0006950">
    <property type="term" value="P:response to stress"/>
    <property type="evidence" value="ECO:0007669"/>
    <property type="project" value="UniProtKB-ARBA"/>
</dbReference>
<dbReference type="PANTHER" id="PTHR43133:SF8">
    <property type="entry name" value="RNA POLYMERASE SIGMA FACTOR HI_1459-RELATED"/>
    <property type="match status" value="1"/>
</dbReference>
<dbReference type="InterPro" id="IPR036388">
    <property type="entry name" value="WH-like_DNA-bd_sf"/>
</dbReference>
<evidence type="ECO:0000256" key="5">
    <source>
        <dbReference type="ARBA" id="ARBA00023163"/>
    </source>
</evidence>
<keyword evidence="2 6" id="KW-0805">Transcription regulation</keyword>
<comment type="similarity">
    <text evidence="1 6">Belongs to the sigma-70 factor family. ECF subfamily.</text>
</comment>
<dbReference type="OrthoDB" id="7376212at2"/>
<dbReference type="GO" id="GO:0016987">
    <property type="term" value="F:sigma factor activity"/>
    <property type="evidence" value="ECO:0007669"/>
    <property type="project" value="UniProtKB-KW"/>
</dbReference>
<dbReference type="InterPro" id="IPR013325">
    <property type="entry name" value="RNA_pol_sigma_r2"/>
</dbReference>
<keyword evidence="5 6" id="KW-0804">Transcription</keyword>
<dbReference type="PROSITE" id="PS01063">
    <property type="entry name" value="SIGMA70_ECF"/>
    <property type="match status" value="1"/>
</dbReference>
<dbReference type="SUPFAM" id="SSF88659">
    <property type="entry name" value="Sigma3 and sigma4 domains of RNA polymerase sigma factors"/>
    <property type="match status" value="1"/>
</dbReference>
<dbReference type="InterPro" id="IPR013249">
    <property type="entry name" value="RNA_pol_sigma70_r4_t2"/>
</dbReference>
<evidence type="ECO:0000313" key="10">
    <source>
        <dbReference type="Proteomes" id="UP000307380"/>
    </source>
</evidence>
<dbReference type="SUPFAM" id="SSF88946">
    <property type="entry name" value="Sigma2 domain of RNA polymerase sigma factors"/>
    <property type="match status" value="1"/>
</dbReference>
<keyword evidence="4 6" id="KW-0238">DNA-binding</keyword>
<dbReference type="GO" id="GO:0003677">
    <property type="term" value="F:DNA binding"/>
    <property type="evidence" value="ECO:0007669"/>
    <property type="project" value="UniProtKB-KW"/>
</dbReference>
<feature type="domain" description="RNA polymerase sigma-70 region 2" evidence="7">
    <location>
        <begin position="33"/>
        <end position="98"/>
    </location>
</feature>
<dbReference type="GO" id="GO:0006352">
    <property type="term" value="P:DNA-templated transcription initiation"/>
    <property type="evidence" value="ECO:0007669"/>
    <property type="project" value="InterPro"/>
</dbReference>
<evidence type="ECO:0000256" key="2">
    <source>
        <dbReference type="ARBA" id="ARBA00023015"/>
    </source>
</evidence>
<dbReference type="PANTHER" id="PTHR43133">
    <property type="entry name" value="RNA POLYMERASE ECF-TYPE SIGMA FACTO"/>
    <property type="match status" value="1"/>
</dbReference>
<proteinExistence type="inferred from homology"/>
<evidence type="ECO:0000256" key="4">
    <source>
        <dbReference type="ARBA" id="ARBA00023125"/>
    </source>
</evidence>
<dbReference type="Gene3D" id="1.10.1740.10">
    <property type="match status" value="1"/>
</dbReference>
<name>A0A4V3WUF4_9MICO</name>
<organism evidence="9 10">
    <name type="scientific">Orlajensenia flava</name>
    <dbReference type="NCBI Taxonomy" id="2565934"/>
    <lineage>
        <taxon>Bacteria</taxon>
        <taxon>Bacillati</taxon>
        <taxon>Actinomycetota</taxon>
        <taxon>Actinomycetes</taxon>
        <taxon>Micrococcales</taxon>
        <taxon>Microbacteriaceae</taxon>
        <taxon>Orlajensenia</taxon>
    </lineage>
</organism>
<dbReference type="Pfam" id="PF04542">
    <property type="entry name" value="Sigma70_r2"/>
    <property type="match status" value="1"/>
</dbReference>
<evidence type="ECO:0000313" key="9">
    <source>
        <dbReference type="EMBL" id="THG35587.1"/>
    </source>
</evidence>
<dbReference type="Pfam" id="PF08281">
    <property type="entry name" value="Sigma70_r4_2"/>
    <property type="match status" value="1"/>
</dbReference>
<keyword evidence="10" id="KW-1185">Reference proteome</keyword>
<accession>A0A4V3WUF4</accession>
<comment type="caution">
    <text evidence="9">The sequence shown here is derived from an EMBL/GenBank/DDBJ whole genome shotgun (WGS) entry which is preliminary data.</text>
</comment>
<dbReference type="NCBIfam" id="TIGR02937">
    <property type="entry name" value="sigma70-ECF"/>
    <property type="match status" value="1"/>
</dbReference>
<dbReference type="EMBL" id="SSSN01000003">
    <property type="protein sequence ID" value="THG35587.1"/>
    <property type="molecule type" value="Genomic_DNA"/>
</dbReference>
<gene>
    <name evidence="9" type="ORF">E6C70_05980</name>
</gene>
<reference evidence="9 10" key="1">
    <citation type="submission" date="2019-04" db="EMBL/GenBank/DDBJ databases">
        <authorList>
            <person name="Jiang L."/>
        </authorList>
    </citation>
    <scope>NUCLEOTIDE SEQUENCE [LARGE SCALE GENOMIC DNA]</scope>
    <source>
        <strain evidence="9 10">YIM 131861</strain>
    </source>
</reference>
<dbReference type="CDD" id="cd06171">
    <property type="entry name" value="Sigma70_r4"/>
    <property type="match status" value="1"/>
</dbReference>
<evidence type="ECO:0000259" key="7">
    <source>
        <dbReference type="Pfam" id="PF04542"/>
    </source>
</evidence>
<dbReference type="InterPro" id="IPR039425">
    <property type="entry name" value="RNA_pol_sigma-70-like"/>
</dbReference>
<evidence type="ECO:0000256" key="3">
    <source>
        <dbReference type="ARBA" id="ARBA00023082"/>
    </source>
</evidence>
<evidence type="ECO:0000259" key="8">
    <source>
        <dbReference type="Pfam" id="PF08281"/>
    </source>
</evidence>
<sequence>MRTSQQQPTLDQVDERVIVGRAADGDARAFELIVRRHSGLMRAYARNILGSTDEVDDVVQESFIVAWQQLESLSDPAALKSWLMRIVGRRSIDRVRARHDHDDLSGHDEAAPIDLSPEGAVQAHSLEDAVQSALGRLPTAQRRCWVLKEIAGMRYREIAAELDLPESTVRGLIARARTRMATEMEAWR</sequence>
<keyword evidence="3 6" id="KW-0731">Sigma factor</keyword>
<feature type="domain" description="RNA polymerase sigma factor 70 region 4 type 2" evidence="8">
    <location>
        <begin position="128"/>
        <end position="180"/>
    </location>
</feature>
<dbReference type="InterPro" id="IPR013324">
    <property type="entry name" value="RNA_pol_sigma_r3/r4-like"/>
</dbReference>
<dbReference type="InterPro" id="IPR014284">
    <property type="entry name" value="RNA_pol_sigma-70_dom"/>
</dbReference>
<protein>
    <recommendedName>
        <fullName evidence="6">RNA polymerase sigma factor</fullName>
    </recommendedName>
</protein>
<dbReference type="Gene3D" id="1.10.10.10">
    <property type="entry name" value="Winged helix-like DNA-binding domain superfamily/Winged helix DNA-binding domain"/>
    <property type="match status" value="1"/>
</dbReference>
<dbReference type="InterPro" id="IPR000838">
    <property type="entry name" value="RNA_pol_sigma70_ECF_CS"/>
</dbReference>
<dbReference type="AlphaFoldDB" id="A0A4V3WUF4"/>
<evidence type="ECO:0000256" key="6">
    <source>
        <dbReference type="RuleBase" id="RU000716"/>
    </source>
</evidence>
<evidence type="ECO:0000256" key="1">
    <source>
        <dbReference type="ARBA" id="ARBA00010641"/>
    </source>
</evidence>